<evidence type="ECO:0000256" key="1">
    <source>
        <dbReference type="SAM" id="MobiDB-lite"/>
    </source>
</evidence>
<dbReference type="PROSITE" id="PS51208">
    <property type="entry name" value="AUTOTRANSPORTER"/>
    <property type="match status" value="1"/>
</dbReference>
<dbReference type="STRING" id="546271.Selsp_0859"/>
<dbReference type="KEGG" id="ssg:Selsp_0859"/>
<sequence>MVTGSVAGAEIEQQNNSADGASFTAAAAKNTVANTGGTVKKAMGASVTLHADHAGDVQATLTENAVTGTGGTFAGDVRGGVADVFAETGTATATLTKNTVDLTNAALDDAHIRAGHAVARTRAAGKTASAASNENVLQLKNASGTANNLIGGNAYIEADLGGATAAADKNSVTALGGTLTAANNVYGGKTEAVGQDATVTAAATARTEGNTVTADAGTFLGQLYGGDSYASTDSAGSGMPGTAAAVTAGNTLNLAAAAVTNGESYGGYASARSTTGDVSLTVTQNKVLGTHGTTAEVDGAYGILTQTAATTRTVTGTLAENTLTLTNGKAGSAYGGFLRLGKAFGAAELTATKNSAALTDVESASSAALAGSSIEARDAAGNLKLTAKENTITARGADLSADKIYGSHILAQNANAGKTEILAEKNRASAAGKEIANLAGSYAEMYTNAAADLTATFRENSAEGSGTKLEGVYGIDTSVRQKDGTAAVIAERNAATVTKANAVESIHGAYINYRRDPSATAAADTALTATGNTVRLVEGTAESMSGVNMTATNAFGGATTYTATENAATIEAKGVVTSSAYGVYLSQETSSEDGASFTAHVAKNRVTSTGGAVKDAYGALAALRVNNAGDAAATLTENAVTGTGGTFANKLYGGWAELISTKSAATAALTKNTVKLTNAKLDDTRIQAGYAVVITKAAGKTASAAAHENVLLLKNASGTVQELIGGVASGTAERAGAAAAADKNRVTVEGGTLTAASDVYGGTVGAVGKDAPVTASASENTVTLSAAAPWRQVRGGRVNASADGAAATATASKNTLNLAYGTFTAEIDGGYASTDGAGGQAAANENTVNISGGIYQKSIYAATADAGSAAGTVATVKDNRIVITGTPNLSAAQLHGYYAKGATKNIAGNALVVKETKGIKAESIDGFQKLEFWLPAGMTKDDTMLWLSSTSNTNLTGTDITAHLRGDETEKRLRLLYTEKAQIQKDGTTTMTVWKGVSDVTTAKIGITKDNKELIVKTDGSAIDEGDKPTPKPPPPTPPTPPPTPPTPPTPPPTPPTPPTPPPTPPTPPTPPPTPPTPTPTPDPKQQVLDNRKSVVETMAGAVAFLGAGADLAAGGGMASASVEAAAVEGFAPFAAIGGSSMRHETGSHVNMKGLNLAVGFSREVKRGDDRLIFGPIVEYGRGTYDSYVNDAHGDGSVRYVGIGGFVRQEQKDGMFYEGSLRFGRSSMDYSAILSGTPTTYDTDANYIGAHLGVGQRIQEKSGMDRELYLRYFYTRQNGTDTKLSTGERYDFDAVDSHRLRVGARWLIPQKGGSLILGASLQYEFGGESRATVHVGGNSYTTPAPSLNGFSTSLELGWKTQMSKNATADLSIEGWFGKQRGVSFRAGFDWKF</sequence>
<dbReference type="InterPro" id="IPR036709">
    <property type="entry name" value="Autotransporte_beta_dom_sf"/>
</dbReference>
<evidence type="ECO:0000259" key="2">
    <source>
        <dbReference type="PROSITE" id="PS51208"/>
    </source>
</evidence>
<dbReference type="SMART" id="SM00869">
    <property type="entry name" value="Autotransporter"/>
    <property type="match status" value="1"/>
</dbReference>
<dbReference type="PRINTS" id="PR01217">
    <property type="entry name" value="PRICHEXTENSN"/>
</dbReference>
<dbReference type="OrthoDB" id="1659960at2"/>
<feature type="region of interest" description="Disordered" evidence="1">
    <location>
        <begin position="1020"/>
        <end position="1087"/>
    </location>
</feature>
<dbReference type="PANTHER" id="PTHR45733:SF8">
    <property type="entry name" value="FORMIN-J"/>
    <property type="match status" value="1"/>
</dbReference>
<name>C9LW10_SELS3</name>
<reference evidence="3 6" key="2">
    <citation type="submission" date="2011-04" db="EMBL/GenBank/DDBJ databases">
        <title>The complete genome of Selenomonas sputigena DSM 20758.</title>
        <authorList>
            <consortium name="US DOE Joint Genome Institute (JGI-PGF)"/>
            <person name="Lucas S."/>
            <person name="Copeland A."/>
            <person name="Lapidus A."/>
            <person name="Bruce D."/>
            <person name="Goodwin L."/>
            <person name="Pitluck S."/>
            <person name="Peters L."/>
            <person name="Kyrpides N."/>
            <person name="Mavromatis K."/>
            <person name="Ivanova N."/>
            <person name="Ovchinnikova G."/>
            <person name="Teshima H."/>
            <person name="Detter J.C."/>
            <person name="Tapia R."/>
            <person name="Han C."/>
            <person name="Land M."/>
            <person name="Hauser L."/>
            <person name="Markowitz V."/>
            <person name="Cheng J.-F."/>
            <person name="Hugenholtz P."/>
            <person name="Woyke T."/>
            <person name="Wu D."/>
            <person name="Gronow S."/>
            <person name="Wellnitz S."/>
            <person name="Schneider S."/>
            <person name="Klenk H.-P."/>
            <person name="Eisen J.A."/>
        </authorList>
    </citation>
    <scope>NUCLEOTIDE SEQUENCE [LARGE SCALE GENOMIC DNA]</scope>
    <source>
        <strain evidence="3">ATCC 35185</strain>
        <strain evidence="6">ATCC 35185 / DSM 20758 / VPI D19B-28</strain>
    </source>
</reference>
<dbReference type="InterPro" id="IPR005546">
    <property type="entry name" value="Autotransporte_beta"/>
</dbReference>
<feature type="domain" description="Autotransporter" evidence="2">
    <location>
        <begin position="1126"/>
        <end position="1392"/>
    </location>
</feature>
<organism evidence="4 5">
    <name type="scientific">Selenomonas sputigena (strain ATCC 35185 / DSM 20758 / CCUG 44933 / VPI D19B-28)</name>
    <dbReference type="NCBI Taxonomy" id="546271"/>
    <lineage>
        <taxon>Bacteria</taxon>
        <taxon>Bacillati</taxon>
        <taxon>Bacillota</taxon>
        <taxon>Negativicutes</taxon>
        <taxon>Selenomonadales</taxon>
        <taxon>Selenomonadaceae</taxon>
        <taxon>Selenomonas</taxon>
    </lineage>
</organism>
<evidence type="ECO:0000313" key="3">
    <source>
        <dbReference type="EMBL" id="AEB99823.1"/>
    </source>
</evidence>
<dbReference type="EMBL" id="CP002637">
    <property type="protein sequence ID" value="AEB99823.1"/>
    <property type="molecule type" value="Genomic_DNA"/>
</dbReference>
<evidence type="ECO:0000313" key="5">
    <source>
        <dbReference type="Proteomes" id="UP000003505"/>
    </source>
</evidence>
<dbReference type="RefSeq" id="WP_006192955.1">
    <property type="nucleotide sequence ID" value="NC_015437.1"/>
</dbReference>
<dbReference type="InterPro" id="IPR051144">
    <property type="entry name" value="Formin_homology_domain"/>
</dbReference>
<dbReference type="Gene3D" id="2.40.128.130">
    <property type="entry name" value="Autotransporter beta-domain"/>
    <property type="match status" value="1"/>
</dbReference>
<keyword evidence="6" id="KW-1185">Reference proteome</keyword>
<dbReference type="eggNOG" id="COG3468">
    <property type="taxonomic scope" value="Bacteria"/>
</dbReference>
<dbReference type="HOGENOM" id="CLU_007619_1_0_9"/>
<dbReference type="Proteomes" id="UP000011124">
    <property type="component" value="Chromosome"/>
</dbReference>
<dbReference type="Proteomes" id="UP000003505">
    <property type="component" value="Unassembled WGS sequence"/>
</dbReference>
<evidence type="ECO:0000313" key="6">
    <source>
        <dbReference type="Proteomes" id="UP000011124"/>
    </source>
</evidence>
<feature type="compositionally biased region" description="Pro residues" evidence="1">
    <location>
        <begin position="1031"/>
        <end position="1083"/>
    </location>
</feature>
<dbReference type="PANTHER" id="PTHR45733">
    <property type="entry name" value="FORMIN-J"/>
    <property type="match status" value="1"/>
</dbReference>
<accession>C9LW10</accession>
<reference evidence="4 5" key="1">
    <citation type="submission" date="2009-09" db="EMBL/GenBank/DDBJ databases">
        <authorList>
            <person name="Weinstock G."/>
            <person name="Sodergren E."/>
            <person name="Clifton S."/>
            <person name="Fulton L."/>
            <person name="Fulton B."/>
            <person name="Courtney L."/>
            <person name="Fronick C."/>
            <person name="Harrison M."/>
            <person name="Strong C."/>
            <person name="Farmer C."/>
            <person name="Delahaunty K."/>
            <person name="Markovic C."/>
            <person name="Hall O."/>
            <person name="Minx P."/>
            <person name="Tomlinson C."/>
            <person name="Mitreva M."/>
            <person name="Nelson J."/>
            <person name="Hou S."/>
            <person name="Wollam A."/>
            <person name="Pepin K.H."/>
            <person name="Johnson M."/>
            <person name="Bhonagiri V."/>
            <person name="Nash W.E."/>
            <person name="Warren W."/>
            <person name="Chinwalla A."/>
            <person name="Mardis E.R."/>
            <person name="Wilson R.K."/>
        </authorList>
    </citation>
    <scope>NUCLEOTIDE SEQUENCE [LARGE SCALE GENOMIC DNA]</scope>
    <source>
        <strain evidence="4">ATCC 35185</strain>
        <strain evidence="5">ATCC 35185 / DSM 20758 / VPI D19B-28</strain>
    </source>
</reference>
<proteinExistence type="predicted"/>
<protein>
    <submittedName>
        <fullName evidence="4">Outer membrane autotransporter barrel domain protein</fullName>
    </submittedName>
</protein>
<dbReference type="SUPFAM" id="SSF103515">
    <property type="entry name" value="Autotransporter"/>
    <property type="match status" value="1"/>
</dbReference>
<dbReference type="EMBL" id="ACKP02000038">
    <property type="protein sequence ID" value="EEX76983.1"/>
    <property type="molecule type" value="Genomic_DNA"/>
</dbReference>
<gene>
    <name evidence="3" type="ordered locus">Selsp_0859</name>
    <name evidence="4" type="ORF">SELSPUOL_01662</name>
</gene>
<evidence type="ECO:0000313" key="4">
    <source>
        <dbReference type="EMBL" id="EEX76983.1"/>
    </source>
</evidence>